<dbReference type="Pfam" id="PF13639">
    <property type="entry name" value="zf-RING_2"/>
    <property type="match status" value="1"/>
</dbReference>
<dbReference type="Gene3D" id="3.30.40.10">
    <property type="entry name" value="Zinc/RING finger domain, C3HC4 (zinc finger)"/>
    <property type="match status" value="1"/>
</dbReference>
<feature type="domain" description="RING-type" evidence="4">
    <location>
        <begin position="28"/>
        <end position="68"/>
    </location>
</feature>
<reference evidence="5" key="1">
    <citation type="journal article" date="2020" name="Nature">
        <title>Giant virus diversity and host interactions through global metagenomics.</title>
        <authorList>
            <person name="Schulz F."/>
            <person name="Roux S."/>
            <person name="Paez-Espino D."/>
            <person name="Jungbluth S."/>
            <person name="Walsh D.A."/>
            <person name="Denef V.J."/>
            <person name="McMahon K.D."/>
            <person name="Konstantinidis K.T."/>
            <person name="Eloe-Fadrosh E.A."/>
            <person name="Kyrpides N.C."/>
            <person name="Woyke T."/>
        </authorList>
    </citation>
    <scope>NUCLEOTIDE SEQUENCE</scope>
    <source>
        <strain evidence="5">GVMAG-M-3300020187-37</strain>
    </source>
</reference>
<evidence type="ECO:0000259" key="4">
    <source>
        <dbReference type="PROSITE" id="PS50089"/>
    </source>
</evidence>
<organism evidence="5">
    <name type="scientific">viral metagenome</name>
    <dbReference type="NCBI Taxonomy" id="1070528"/>
    <lineage>
        <taxon>unclassified sequences</taxon>
        <taxon>metagenomes</taxon>
        <taxon>organismal metagenomes</taxon>
    </lineage>
</organism>
<dbReference type="InterPro" id="IPR017907">
    <property type="entry name" value="Znf_RING_CS"/>
</dbReference>
<protein>
    <recommendedName>
        <fullName evidence="4">RING-type domain-containing protein</fullName>
    </recommendedName>
</protein>
<accession>A0A6C0C6R4</accession>
<dbReference type="PROSITE" id="PS00518">
    <property type="entry name" value="ZF_RING_1"/>
    <property type="match status" value="1"/>
</dbReference>
<sequence>MSLNGDIVCESAKQFFDDKVVEEEVEECPICYEPIKKYGFCTTNCDHTFCMDCMVRHLQINQSCPLCRGEVAPPPDNVQPDNDTYELGFEVGYEQGVEDTEVNIAEVHQQGFQEGSESVSQFAQEWRSRYFALNKIYKATVTQLQKHNSLKNKSENLGLKRTLSL</sequence>
<evidence type="ECO:0000256" key="2">
    <source>
        <dbReference type="ARBA" id="ARBA00022771"/>
    </source>
</evidence>
<dbReference type="InterPro" id="IPR013083">
    <property type="entry name" value="Znf_RING/FYVE/PHD"/>
</dbReference>
<dbReference type="GO" id="GO:0008270">
    <property type="term" value="F:zinc ion binding"/>
    <property type="evidence" value="ECO:0007669"/>
    <property type="project" value="UniProtKB-KW"/>
</dbReference>
<dbReference type="PROSITE" id="PS50089">
    <property type="entry name" value="ZF_RING_2"/>
    <property type="match status" value="1"/>
</dbReference>
<keyword evidence="1" id="KW-0479">Metal-binding</keyword>
<evidence type="ECO:0000256" key="3">
    <source>
        <dbReference type="ARBA" id="ARBA00022833"/>
    </source>
</evidence>
<dbReference type="EMBL" id="MN739347">
    <property type="protein sequence ID" value="QHS99801.1"/>
    <property type="molecule type" value="Genomic_DNA"/>
</dbReference>
<dbReference type="InterPro" id="IPR001841">
    <property type="entry name" value="Znf_RING"/>
</dbReference>
<name>A0A6C0C6R4_9ZZZZ</name>
<evidence type="ECO:0000256" key="1">
    <source>
        <dbReference type="ARBA" id="ARBA00022723"/>
    </source>
</evidence>
<dbReference type="SMART" id="SM00184">
    <property type="entry name" value="RING"/>
    <property type="match status" value="1"/>
</dbReference>
<keyword evidence="3" id="KW-0862">Zinc</keyword>
<dbReference type="SUPFAM" id="SSF57850">
    <property type="entry name" value="RING/U-box"/>
    <property type="match status" value="1"/>
</dbReference>
<dbReference type="AlphaFoldDB" id="A0A6C0C6R4"/>
<evidence type="ECO:0000313" key="5">
    <source>
        <dbReference type="EMBL" id="QHS99801.1"/>
    </source>
</evidence>
<keyword evidence="2" id="KW-0863">Zinc-finger</keyword>
<proteinExistence type="predicted"/>